<dbReference type="EMBL" id="JALJOQ010000048">
    <property type="protein sequence ID" value="KAK9804633.1"/>
    <property type="molecule type" value="Genomic_DNA"/>
</dbReference>
<dbReference type="InterPro" id="IPR002044">
    <property type="entry name" value="CBM20"/>
</dbReference>
<evidence type="ECO:0000313" key="4">
    <source>
        <dbReference type="Proteomes" id="UP001465755"/>
    </source>
</evidence>
<dbReference type="PANTHER" id="PTHR15048">
    <property type="entry name" value="STARCH-BINDING DOMAIN-CONTAINING PROTEIN 1"/>
    <property type="match status" value="1"/>
</dbReference>
<keyword evidence="4" id="KW-1185">Reference proteome</keyword>
<dbReference type="CDD" id="cd05467">
    <property type="entry name" value="CBM20"/>
    <property type="match status" value="1"/>
</dbReference>
<reference evidence="3 4" key="1">
    <citation type="journal article" date="2024" name="Nat. Commun.">
        <title>Phylogenomics reveals the evolutionary origins of lichenization in chlorophyte algae.</title>
        <authorList>
            <person name="Puginier C."/>
            <person name="Libourel C."/>
            <person name="Otte J."/>
            <person name="Skaloud P."/>
            <person name="Haon M."/>
            <person name="Grisel S."/>
            <person name="Petersen M."/>
            <person name="Berrin J.G."/>
            <person name="Delaux P.M."/>
            <person name="Dal Grande F."/>
            <person name="Keller J."/>
        </authorList>
    </citation>
    <scope>NUCLEOTIDE SEQUENCE [LARGE SCALE GENOMIC DNA]</scope>
    <source>
        <strain evidence="3 4">SAG 2036</strain>
    </source>
</reference>
<dbReference type="InterPro" id="IPR013784">
    <property type="entry name" value="Carb-bd-like_fold"/>
</dbReference>
<dbReference type="PANTHER" id="PTHR15048:SF0">
    <property type="entry name" value="STARCH-BINDING DOMAIN-CONTAINING PROTEIN 1"/>
    <property type="match status" value="1"/>
</dbReference>
<dbReference type="Proteomes" id="UP001465755">
    <property type="component" value="Unassembled WGS sequence"/>
</dbReference>
<comment type="caution">
    <text evidence="3">The sequence shown here is derived from an EMBL/GenBank/DDBJ whole genome shotgun (WGS) entry which is preliminary data.</text>
</comment>
<evidence type="ECO:0000313" key="3">
    <source>
        <dbReference type="EMBL" id="KAK9804633.1"/>
    </source>
</evidence>
<accession>A0AAW1P3K8</accession>
<dbReference type="PROSITE" id="PS51166">
    <property type="entry name" value="CBM20"/>
    <property type="match status" value="1"/>
</dbReference>
<dbReference type="Pfam" id="PF00686">
    <property type="entry name" value="CBM_20"/>
    <property type="match status" value="1"/>
</dbReference>
<dbReference type="AlphaFoldDB" id="A0AAW1P3K8"/>
<gene>
    <name evidence="3" type="ORF">WJX73_001406</name>
</gene>
<name>A0AAW1P3K8_9CHLO</name>
<dbReference type="SMART" id="SM01065">
    <property type="entry name" value="CBM_2"/>
    <property type="match status" value="1"/>
</dbReference>
<feature type="region of interest" description="Disordered" evidence="1">
    <location>
        <begin position="241"/>
        <end position="265"/>
    </location>
</feature>
<dbReference type="SUPFAM" id="SSF49452">
    <property type="entry name" value="Starch-binding domain-like"/>
    <property type="match status" value="1"/>
</dbReference>
<protein>
    <recommendedName>
        <fullName evidence="2">CBM20 domain-containing protein</fullName>
    </recommendedName>
</protein>
<dbReference type="GO" id="GO:0016020">
    <property type="term" value="C:membrane"/>
    <property type="evidence" value="ECO:0007669"/>
    <property type="project" value="TreeGrafter"/>
</dbReference>
<dbReference type="InterPro" id="IPR013783">
    <property type="entry name" value="Ig-like_fold"/>
</dbReference>
<feature type="domain" description="CBM20" evidence="2">
    <location>
        <begin position="24"/>
        <end position="128"/>
    </location>
</feature>
<dbReference type="Gene3D" id="2.60.40.10">
    <property type="entry name" value="Immunoglobulins"/>
    <property type="match status" value="1"/>
</dbReference>
<organism evidence="3 4">
    <name type="scientific">Symbiochloris irregularis</name>
    <dbReference type="NCBI Taxonomy" id="706552"/>
    <lineage>
        <taxon>Eukaryota</taxon>
        <taxon>Viridiplantae</taxon>
        <taxon>Chlorophyta</taxon>
        <taxon>core chlorophytes</taxon>
        <taxon>Trebouxiophyceae</taxon>
        <taxon>Trebouxiales</taxon>
        <taxon>Trebouxiaceae</taxon>
        <taxon>Symbiochloris</taxon>
    </lineage>
</organism>
<evidence type="ECO:0000259" key="2">
    <source>
        <dbReference type="PROSITE" id="PS51166"/>
    </source>
</evidence>
<dbReference type="FunFam" id="2.60.40.10:FF:000552">
    <property type="entry name" value="Related to glucoamylase"/>
    <property type="match status" value="1"/>
</dbReference>
<evidence type="ECO:0000256" key="1">
    <source>
        <dbReference type="SAM" id="MobiDB-lite"/>
    </source>
</evidence>
<feature type="compositionally biased region" description="Polar residues" evidence="1">
    <location>
        <begin position="244"/>
        <end position="255"/>
    </location>
</feature>
<dbReference type="GO" id="GO:2001070">
    <property type="term" value="F:starch binding"/>
    <property type="evidence" value="ECO:0007669"/>
    <property type="project" value="InterPro"/>
</dbReference>
<proteinExistence type="predicted"/>
<sequence>MEVMLTVRRTPADALGGRTRFGGGVSRPMTRVRFWLNWHVEYGQAIRVVGSHENLGAWQLSEALQLHWSEGDQWTAVAELPAGRIAEYKYVLVDSNNSQGLSWQQGNNSVLALRQDDREVEVYDNWAGGPGAAVIAAGKSTTRENRLVAWAEDIERLVASQRGELRRSRMELIAAQDDARSAREETRRLKTELATAQADRQEDKMRVRELETMNKLLRTQLQDSAASFRAALETAQRYLREAEQQSAKPSSSNTAEPHAMASLLS</sequence>